<gene>
    <name evidence="2" type="ORF">Tco_0891537</name>
</gene>
<reference evidence="2" key="1">
    <citation type="journal article" date="2022" name="Int. J. Mol. Sci.">
        <title>Draft Genome of Tanacetum Coccineum: Genomic Comparison of Closely Related Tanacetum-Family Plants.</title>
        <authorList>
            <person name="Yamashiro T."/>
            <person name="Shiraishi A."/>
            <person name="Nakayama K."/>
            <person name="Satake H."/>
        </authorList>
    </citation>
    <scope>NUCLEOTIDE SEQUENCE</scope>
</reference>
<reference evidence="2" key="2">
    <citation type="submission" date="2022-01" db="EMBL/GenBank/DDBJ databases">
        <authorList>
            <person name="Yamashiro T."/>
            <person name="Shiraishi A."/>
            <person name="Satake H."/>
            <person name="Nakayama K."/>
        </authorList>
    </citation>
    <scope>NUCLEOTIDE SEQUENCE</scope>
</reference>
<evidence type="ECO:0000313" key="2">
    <source>
        <dbReference type="EMBL" id="GJT21600.1"/>
    </source>
</evidence>
<keyword evidence="3" id="KW-1185">Reference proteome</keyword>
<sequence>MIDWLSIVETDKMIHTVETDIVKLVVEIKSFGMSFDEFDKETGSSNRLQPKQADRNYVHALNELHLHEICVVPSKHEVDQFIYGSGRHFCVPNKEDEGDMDVGWDITVKDVERLRKFLTPTIHTLPNLKPVVQPYMPLGPVHDKEKIVKEEEQDYDIPLHDGMIKPLTPQTVHSTPPDDDYVAPSTSPTLDKQLNKFGKECFDITRVAEKANGNPVEDVQELSDIKTYDCETFIRKLLYQVPAVRRNVLWKHSRDSTRLLGPPIGLKGLLHMLNATVIPTKVS</sequence>
<name>A0ABQ5C373_9ASTR</name>
<dbReference type="EMBL" id="BQNB010013902">
    <property type="protein sequence ID" value="GJT21600.1"/>
    <property type="molecule type" value="Genomic_DNA"/>
</dbReference>
<feature type="region of interest" description="Disordered" evidence="1">
    <location>
        <begin position="168"/>
        <end position="187"/>
    </location>
</feature>
<evidence type="ECO:0000256" key="1">
    <source>
        <dbReference type="SAM" id="MobiDB-lite"/>
    </source>
</evidence>
<comment type="caution">
    <text evidence="2">The sequence shown here is derived from an EMBL/GenBank/DDBJ whole genome shotgun (WGS) entry which is preliminary data.</text>
</comment>
<organism evidence="2 3">
    <name type="scientific">Tanacetum coccineum</name>
    <dbReference type="NCBI Taxonomy" id="301880"/>
    <lineage>
        <taxon>Eukaryota</taxon>
        <taxon>Viridiplantae</taxon>
        <taxon>Streptophyta</taxon>
        <taxon>Embryophyta</taxon>
        <taxon>Tracheophyta</taxon>
        <taxon>Spermatophyta</taxon>
        <taxon>Magnoliopsida</taxon>
        <taxon>eudicotyledons</taxon>
        <taxon>Gunneridae</taxon>
        <taxon>Pentapetalae</taxon>
        <taxon>asterids</taxon>
        <taxon>campanulids</taxon>
        <taxon>Asterales</taxon>
        <taxon>Asteraceae</taxon>
        <taxon>Asteroideae</taxon>
        <taxon>Anthemideae</taxon>
        <taxon>Anthemidinae</taxon>
        <taxon>Tanacetum</taxon>
    </lineage>
</organism>
<proteinExistence type="predicted"/>
<accession>A0ABQ5C373</accession>
<protein>
    <submittedName>
        <fullName evidence="2">Uncharacterized protein</fullName>
    </submittedName>
</protein>
<dbReference type="Proteomes" id="UP001151760">
    <property type="component" value="Unassembled WGS sequence"/>
</dbReference>
<evidence type="ECO:0000313" key="3">
    <source>
        <dbReference type="Proteomes" id="UP001151760"/>
    </source>
</evidence>